<sequence length="130" mass="13328">MKLLVKKTLVGAGLLALVTACSSGGVTTQGASDFAKTIAKSGVQVIDVRTPGEFSQGHLANAINIDVEDASFDSKVATLDKSVTYAVYCHSGRRSAIATTKMNDTGFTSLFNLDGGIGAWQANGGALVTS</sequence>
<dbReference type="PANTHER" id="PTHR45431:SF3">
    <property type="entry name" value="RHODANESE-LIKE DOMAIN-CONTAINING PROTEIN 15, CHLOROPLASTIC"/>
    <property type="match status" value="1"/>
</dbReference>
<dbReference type="InterPro" id="IPR001763">
    <property type="entry name" value="Rhodanese-like_dom"/>
</dbReference>
<name>A0A6J6MAI5_9ZZZZ</name>
<dbReference type="Gene3D" id="3.40.250.10">
    <property type="entry name" value="Rhodanese-like domain"/>
    <property type="match status" value="1"/>
</dbReference>
<dbReference type="PROSITE" id="PS51257">
    <property type="entry name" value="PROKAR_LIPOPROTEIN"/>
    <property type="match status" value="1"/>
</dbReference>
<dbReference type="Pfam" id="PF00581">
    <property type="entry name" value="Rhodanese"/>
    <property type="match status" value="1"/>
</dbReference>
<evidence type="ECO:0000313" key="3">
    <source>
        <dbReference type="EMBL" id="CAB4841374.1"/>
    </source>
</evidence>
<evidence type="ECO:0000259" key="1">
    <source>
        <dbReference type="PROSITE" id="PS50206"/>
    </source>
</evidence>
<accession>A0A6J6MAI5</accession>
<dbReference type="InterPro" id="IPR052367">
    <property type="entry name" value="Thiosulfate_ST/Rhodanese-like"/>
</dbReference>
<dbReference type="CDD" id="cd00158">
    <property type="entry name" value="RHOD"/>
    <property type="match status" value="1"/>
</dbReference>
<organism evidence="2">
    <name type="scientific">freshwater metagenome</name>
    <dbReference type="NCBI Taxonomy" id="449393"/>
    <lineage>
        <taxon>unclassified sequences</taxon>
        <taxon>metagenomes</taxon>
        <taxon>ecological metagenomes</taxon>
    </lineage>
</organism>
<gene>
    <name evidence="2" type="ORF">UFOPK2342_00451</name>
    <name evidence="3" type="ORF">UFOPK3266_00366</name>
</gene>
<dbReference type="PANTHER" id="PTHR45431">
    <property type="entry name" value="RHODANESE-LIKE DOMAIN-CONTAINING PROTEIN 15, CHLOROPLASTIC"/>
    <property type="match status" value="1"/>
</dbReference>
<reference evidence="2" key="1">
    <citation type="submission" date="2020-05" db="EMBL/GenBank/DDBJ databases">
        <authorList>
            <person name="Chiriac C."/>
            <person name="Salcher M."/>
            <person name="Ghai R."/>
            <person name="Kavagutti S V."/>
        </authorList>
    </citation>
    <scope>NUCLEOTIDE SEQUENCE</scope>
</reference>
<dbReference type="SUPFAM" id="SSF52821">
    <property type="entry name" value="Rhodanese/Cell cycle control phosphatase"/>
    <property type="match status" value="1"/>
</dbReference>
<feature type="domain" description="Rhodanese" evidence="1">
    <location>
        <begin position="39"/>
        <end position="129"/>
    </location>
</feature>
<protein>
    <submittedName>
        <fullName evidence="2">Unannotated protein</fullName>
    </submittedName>
</protein>
<proteinExistence type="predicted"/>
<dbReference type="InterPro" id="IPR036873">
    <property type="entry name" value="Rhodanese-like_dom_sf"/>
</dbReference>
<dbReference type="AlphaFoldDB" id="A0A6J6MAI5"/>
<evidence type="ECO:0000313" key="2">
    <source>
        <dbReference type="EMBL" id="CAB4671200.1"/>
    </source>
</evidence>
<dbReference type="EMBL" id="CAFBAA010000006">
    <property type="protein sequence ID" value="CAB4841374.1"/>
    <property type="molecule type" value="Genomic_DNA"/>
</dbReference>
<dbReference type="PROSITE" id="PS50206">
    <property type="entry name" value="RHODANESE_3"/>
    <property type="match status" value="1"/>
</dbReference>
<dbReference type="SMART" id="SM00450">
    <property type="entry name" value="RHOD"/>
    <property type="match status" value="1"/>
</dbReference>
<dbReference type="EMBL" id="CAEZXB010000005">
    <property type="protein sequence ID" value="CAB4671200.1"/>
    <property type="molecule type" value="Genomic_DNA"/>
</dbReference>